<dbReference type="Proteomes" id="UP001339883">
    <property type="component" value="Unassembled WGS sequence"/>
</dbReference>
<evidence type="ECO:0000256" key="2">
    <source>
        <dbReference type="ARBA" id="ARBA00013253"/>
    </source>
</evidence>
<evidence type="ECO:0000256" key="1">
    <source>
        <dbReference type="ARBA" id="ARBA00005051"/>
    </source>
</evidence>
<reference evidence="9 10" key="1">
    <citation type="submission" date="2019-08" db="EMBL/GenBank/DDBJ databases">
        <title>Five species of Acinetobacter isolated from floral nectar and animal pollinators.</title>
        <authorList>
            <person name="Hendry T.A."/>
        </authorList>
    </citation>
    <scope>NUCLEOTIDE SEQUENCE [LARGE SCALE GENOMIC DNA]</scope>
    <source>
        <strain evidence="9 10">MD18.27</strain>
    </source>
</reference>
<keyword evidence="5" id="KW-0418">Kinase</keyword>
<organism evidence="9 10">
    <name type="scientific">Acinetobacter pollinis</name>
    <dbReference type="NCBI Taxonomy" id="2605270"/>
    <lineage>
        <taxon>Bacteria</taxon>
        <taxon>Pseudomonadati</taxon>
        <taxon>Pseudomonadota</taxon>
        <taxon>Gammaproteobacteria</taxon>
        <taxon>Moraxellales</taxon>
        <taxon>Moraxellaceae</taxon>
        <taxon>Acinetobacter</taxon>
    </lineage>
</organism>
<keyword evidence="7" id="KW-0289">Folate biosynthesis</keyword>
<evidence type="ECO:0000313" key="9">
    <source>
        <dbReference type="EMBL" id="MEB5476052.1"/>
    </source>
</evidence>
<dbReference type="RefSeq" id="WP_195772894.1">
    <property type="nucleotide sequence ID" value="NZ_VTDN01000002.1"/>
</dbReference>
<comment type="caution">
    <text evidence="9">The sequence shown here is derived from an EMBL/GenBank/DDBJ whole genome shotgun (WGS) entry which is preliminary data.</text>
</comment>
<keyword evidence="10" id="KW-1185">Reference proteome</keyword>
<accession>A0ABU6DQA9</accession>
<keyword evidence="6" id="KW-0067">ATP-binding</keyword>
<protein>
    <recommendedName>
        <fullName evidence="2">2-amino-4-hydroxy-6-hydroxymethyldihydropteridine diphosphokinase</fullName>
        <ecNumber evidence="2">2.7.6.3</ecNumber>
    </recommendedName>
</protein>
<name>A0ABU6DQA9_9GAMM</name>
<dbReference type="SUPFAM" id="SSF55083">
    <property type="entry name" value="6-hydroxymethyl-7,8-dihydropterin pyrophosphokinase, HPPK"/>
    <property type="match status" value="1"/>
</dbReference>
<dbReference type="EMBL" id="VTDN01000002">
    <property type="protein sequence ID" value="MEB5476052.1"/>
    <property type="molecule type" value="Genomic_DNA"/>
</dbReference>
<dbReference type="InterPro" id="IPR035907">
    <property type="entry name" value="Hppk_sf"/>
</dbReference>
<keyword evidence="4" id="KW-0547">Nucleotide-binding</keyword>
<dbReference type="Gene3D" id="3.30.70.560">
    <property type="entry name" value="7,8-Dihydro-6-hydroxymethylpterin-pyrophosphokinase HPPK"/>
    <property type="match status" value="1"/>
</dbReference>
<dbReference type="EC" id="2.7.6.3" evidence="2"/>
<dbReference type="InterPro" id="IPR000550">
    <property type="entry name" value="Hppk"/>
</dbReference>
<evidence type="ECO:0000256" key="6">
    <source>
        <dbReference type="ARBA" id="ARBA00022840"/>
    </source>
</evidence>
<feature type="domain" description="7,8-dihydro-6-hydroxymethylpterin-pyrophosphokinase" evidence="8">
    <location>
        <begin position="10"/>
        <end position="129"/>
    </location>
</feature>
<sequence length="157" mass="17606">MNANEMIFALALASNSNAQANLAWALKALDKYGNLTISKVFKIPCRDGIGADYLNCACLLHTAQISLEDLAPLLKQLEETSGRIRPSHQISLDIDLIAWKGSDVSDIDWNFNKKKMPFALDVKIPLYELIQHPTLMFHDQVAYQTIKLFPQKSSSMI</sequence>
<comment type="pathway">
    <text evidence="1">Cofactor biosynthesis; tetrahydrofolate biosynthesis; 2-amino-4-hydroxy-6-hydroxymethyl-7,8-dihydropteridine diphosphate from 7,8-dihydroneopterin triphosphate: step 4/4.</text>
</comment>
<evidence type="ECO:0000313" key="10">
    <source>
        <dbReference type="Proteomes" id="UP001339883"/>
    </source>
</evidence>
<keyword evidence="3" id="KW-0808">Transferase</keyword>
<evidence type="ECO:0000259" key="8">
    <source>
        <dbReference type="Pfam" id="PF01288"/>
    </source>
</evidence>
<evidence type="ECO:0000256" key="4">
    <source>
        <dbReference type="ARBA" id="ARBA00022741"/>
    </source>
</evidence>
<gene>
    <name evidence="9" type="ORF">I2F25_03110</name>
</gene>
<proteinExistence type="predicted"/>
<evidence type="ECO:0000256" key="3">
    <source>
        <dbReference type="ARBA" id="ARBA00022679"/>
    </source>
</evidence>
<dbReference type="Pfam" id="PF01288">
    <property type="entry name" value="HPPK"/>
    <property type="match status" value="1"/>
</dbReference>
<evidence type="ECO:0000256" key="5">
    <source>
        <dbReference type="ARBA" id="ARBA00022777"/>
    </source>
</evidence>
<evidence type="ECO:0000256" key="7">
    <source>
        <dbReference type="ARBA" id="ARBA00022909"/>
    </source>
</evidence>